<comment type="caution">
    <text evidence="1">The sequence shown here is derived from an EMBL/GenBank/DDBJ whole genome shotgun (WGS) entry which is preliminary data.</text>
</comment>
<sequence length="926" mass="99632">MAGFDGASMWPQNVSYGAMVPQQRMVGHPLGHRESMKTVDVVLEADLLATFCRRGRRRLRDIQSSSQTVLKLDRCRGVLKVTGTDRAIMDVRRQLESLGGPRRPVQQAVWAELMRTRTLETTSRVSVAWLQQMSGCRVHIERTQQEVRLFGPKETVAIADRLLAELESGLCASIAVPLEDGHSLPSVSLQLLAHSCGITLQIAESEILVLGLVAAVEEAAEELSRFGEKAMSFAPTSVGSLMTAGDFSGGSSHSADDESYSENHATANGVLTRMLPLQSSKPPMQQQLSARTMKPVQNHGIACSTCGGPDFGSGNFCIYCGSPIRQMTSMSLASFAAFSATQGQGRDQMLEGRPMQFMQPGDCNHGQGSYNSNSGMTMPAGMMMIPMGMMGGDSEVLRLKVLHCTSNRSEPGRICAREEAQAKHLEAQAMAGFDGASMWPQNVSYGSMVPQQRMVGHPMGHRESVKTVDVVLEADLLATFCRRGRRRLRDIQSSSQTVLKLDRCRGVLKVTGTDRAILDVRRQLESLDGPRRPVQQAVWAELMRTRTLETTSRVSVAWLQQMSGCRVHIERTQQEVRLFGPKETVAVADRLLAELESGLCASVAVPVEDGHSLPSVSLQLLAHSCGITLQIAKSEILVLGLVAAVEEAAEELSRFVQDPSNFQLRREPDAAVMAAAAASASAPASAPSNCKGTTSVGSLMTKAPASAMSKALSFATTSVGSLMTTGDFSGGSSHSADDESYSENHATANGVLTRMLPPRSSKPQMQQQHSARTMAPDQNSGMACSTCGVPDSGSGNFCIYCGSPIRQMTSMSLASFAAFSATQGQGRDQMLEGGPMQFMQPGDCNHGQGSYGSNSGMTMPAGMMMIPMRMMGGQGSYGPNHGMQACMMPASNMVQYQMPDGNSTHQYQMPDGSSRHQIFQGQHVLK</sequence>
<name>A0A813JMG5_POLGL</name>
<gene>
    <name evidence="1" type="ORF">PGLA2088_LOCUS22625</name>
</gene>
<proteinExistence type="predicted"/>
<evidence type="ECO:0000313" key="2">
    <source>
        <dbReference type="Proteomes" id="UP000626109"/>
    </source>
</evidence>
<dbReference type="AlphaFoldDB" id="A0A813JMG5"/>
<protein>
    <submittedName>
        <fullName evidence="1">Uncharacterized protein</fullName>
    </submittedName>
</protein>
<reference evidence="1" key="1">
    <citation type="submission" date="2021-02" db="EMBL/GenBank/DDBJ databases">
        <authorList>
            <person name="Dougan E. K."/>
            <person name="Rhodes N."/>
            <person name="Thang M."/>
            <person name="Chan C."/>
        </authorList>
    </citation>
    <scope>NUCLEOTIDE SEQUENCE</scope>
</reference>
<accession>A0A813JMG5</accession>
<organism evidence="1 2">
    <name type="scientific">Polarella glacialis</name>
    <name type="common">Dinoflagellate</name>
    <dbReference type="NCBI Taxonomy" id="89957"/>
    <lineage>
        <taxon>Eukaryota</taxon>
        <taxon>Sar</taxon>
        <taxon>Alveolata</taxon>
        <taxon>Dinophyceae</taxon>
        <taxon>Suessiales</taxon>
        <taxon>Suessiaceae</taxon>
        <taxon>Polarella</taxon>
    </lineage>
</organism>
<dbReference type="EMBL" id="CAJNNW010025995">
    <property type="protein sequence ID" value="CAE8681814.1"/>
    <property type="molecule type" value="Genomic_DNA"/>
</dbReference>
<dbReference type="Proteomes" id="UP000626109">
    <property type="component" value="Unassembled WGS sequence"/>
</dbReference>
<evidence type="ECO:0000313" key="1">
    <source>
        <dbReference type="EMBL" id="CAE8681814.1"/>
    </source>
</evidence>